<protein>
    <recommendedName>
        <fullName evidence="2">FAF domain-containing protein</fullName>
    </recommendedName>
</protein>
<organism evidence="3 4">
    <name type="scientific">Genlisea aurea</name>
    <dbReference type="NCBI Taxonomy" id="192259"/>
    <lineage>
        <taxon>Eukaryota</taxon>
        <taxon>Viridiplantae</taxon>
        <taxon>Streptophyta</taxon>
        <taxon>Embryophyta</taxon>
        <taxon>Tracheophyta</taxon>
        <taxon>Spermatophyta</taxon>
        <taxon>Magnoliopsida</taxon>
        <taxon>eudicotyledons</taxon>
        <taxon>Gunneridae</taxon>
        <taxon>Pentapetalae</taxon>
        <taxon>asterids</taxon>
        <taxon>lamiids</taxon>
        <taxon>Lamiales</taxon>
        <taxon>Lentibulariaceae</taxon>
        <taxon>Genlisea</taxon>
    </lineage>
</organism>
<accession>S8C5D6</accession>
<feature type="domain" description="FAF" evidence="2">
    <location>
        <begin position="50"/>
        <end position="95"/>
    </location>
</feature>
<dbReference type="AlphaFoldDB" id="S8C5D6"/>
<dbReference type="InterPro" id="IPR046431">
    <property type="entry name" value="FAF_dom"/>
</dbReference>
<feature type="region of interest" description="Disordered" evidence="1">
    <location>
        <begin position="1"/>
        <end position="42"/>
    </location>
</feature>
<gene>
    <name evidence="3" type="ORF">M569_15149</name>
</gene>
<evidence type="ECO:0000259" key="2">
    <source>
        <dbReference type="Pfam" id="PF11250"/>
    </source>
</evidence>
<comment type="caution">
    <text evidence="3">The sequence shown here is derived from an EMBL/GenBank/DDBJ whole genome shotgun (WGS) entry which is preliminary data.</text>
</comment>
<dbReference type="Proteomes" id="UP000015453">
    <property type="component" value="Unassembled WGS sequence"/>
</dbReference>
<evidence type="ECO:0000313" key="3">
    <source>
        <dbReference type="EMBL" id="EPS59656.1"/>
    </source>
</evidence>
<proteinExistence type="predicted"/>
<evidence type="ECO:0000313" key="4">
    <source>
        <dbReference type="Proteomes" id="UP000015453"/>
    </source>
</evidence>
<dbReference type="Pfam" id="PF11250">
    <property type="entry name" value="FAF"/>
    <property type="match status" value="1"/>
</dbReference>
<sequence length="112" mass="12601">MRKPPDLDECIGAESTADYRRQPPPLAPPPGRRQVTAAPPAREVDMPVVPIVARDERTPRAMARFTTEDGRLLIREEPVRNNGYMRVVRTDGRLVVYIVPLDDDGDGDRQPE</sequence>
<reference evidence="3 4" key="1">
    <citation type="journal article" date="2013" name="BMC Genomics">
        <title>The miniature genome of a carnivorous plant Genlisea aurea contains a low number of genes and short non-coding sequences.</title>
        <authorList>
            <person name="Leushkin E.V."/>
            <person name="Sutormin R.A."/>
            <person name="Nabieva E.R."/>
            <person name="Penin A.A."/>
            <person name="Kondrashov A.S."/>
            <person name="Logacheva M.D."/>
        </authorList>
    </citation>
    <scope>NUCLEOTIDE SEQUENCE [LARGE SCALE GENOMIC DNA]</scope>
</reference>
<dbReference type="EMBL" id="AUSU01008188">
    <property type="protein sequence ID" value="EPS59656.1"/>
    <property type="molecule type" value="Genomic_DNA"/>
</dbReference>
<name>S8C5D6_9LAMI</name>
<feature type="compositionally biased region" description="Pro residues" evidence="1">
    <location>
        <begin position="22"/>
        <end position="31"/>
    </location>
</feature>
<keyword evidence="4" id="KW-1185">Reference proteome</keyword>
<evidence type="ECO:0000256" key="1">
    <source>
        <dbReference type="SAM" id="MobiDB-lite"/>
    </source>
</evidence>
<dbReference type="OrthoDB" id="1928183at2759"/>